<name>A0A0G1CLV8_9BACT</name>
<dbReference type="STRING" id="1618446.UV61_C0009G0021"/>
<evidence type="ECO:0000256" key="1">
    <source>
        <dbReference type="SAM" id="MobiDB-lite"/>
    </source>
</evidence>
<gene>
    <name evidence="3" type="ORF">UV61_C0009G0021</name>
</gene>
<evidence type="ECO:0000256" key="2">
    <source>
        <dbReference type="SAM" id="Phobius"/>
    </source>
</evidence>
<comment type="caution">
    <text evidence="3">The sequence shown here is derived from an EMBL/GenBank/DDBJ whole genome shotgun (WGS) entry which is preliminary data.</text>
</comment>
<dbReference type="AlphaFoldDB" id="A0A0G1CLV8"/>
<feature type="region of interest" description="Disordered" evidence="1">
    <location>
        <begin position="1"/>
        <end position="22"/>
    </location>
</feature>
<protein>
    <submittedName>
        <fullName evidence="3">Uncharacterized protein</fullName>
    </submittedName>
</protein>
<keyword evidence="2" id="KW-0812">Transmembrane</keyword>
<accession>A0A0G1CLV8</accession>
<keyword evidence="2" id="KW-1133">Transmembrane helix</keyword>
<sequence length="199" mass="22746">MNQQPLSQPVESPIDPSPYSNQPKPTPKLPLLIILPVLIATIVGVIGYTIAKQMTTPKPPSAPPTVSTPVPNDPTANWKTYTNTLAGYILKYPDEWTPMTKSAGLGLDNAKDDAQEVSISLLSIKVFYEYLNWNKEKVNLNGIESTKYQKYDSADKVLKEFYLFYNPRTQKYIQYYTQDPNQQNRKKYDQILETFRFTN</sequence>
<evidence type="ECO:0000313" key="4">
    <source>
        <dbReference type="Proteomes" id="UP000034050"/>
    </source>
</evidence>
<keyword evidence="2" id="KW-0472">Membrane</keyword>
<feature type="transmembrane region" description="Helical" evidence="2">
    <location>
        <begin position="29"/>
        <end position="51"/>
    </location>
</feature>
<evidence type="ECO:0000313" key="3">
    <source>
        <dbReference type="EMBL" id="KKS86494.1"/>
    </source>
</evidence>
<dbReference type="Proteomes" id="UP000034050">
    <property type="component" value="Unassembled WGS sequence"/>
</dbReference>
<organism evidence="3 4">
    <name type="scientific">Candidatus Gottesmanbacteria bacterium GW2011_GWB1_43_11</name>
    <dbReference type="NCBI Taxonomy" id="1618446"/>
    <lineage>
        <taxon>Bacteria</taxon>
        <taxon>Candidatus Gottesmaniibacteriota</taxon>
    </lineage>
</organism>
<proteinExistence type="predicted"/>
<feature type="compositionally biased region" description="Polar residues" evidence="1">
    <location>
        <begin position="1"/>
        <end position="10"/>
    </location>
</feature>
<dbReference type="EMBL" id="LCFD01000009">
    <property type="protein sequence ID" value="KKS86494.1"/>
    <property type="molecule type" value="Genomic_DNA"/>
</dbReference>
<reference evidence="3 4" key="1">
    <citation type="journal article" date="2015" name="Nature">
        <title>rRNA introns, odd ribosomes, and small enigmatic genomes across a large radiation of phyla.</title>
        <authorList>
            <person name="Brown C.T."/>
            <person name="Hug L.A."/>
            <person name="Thomas B.C."/>
            <person name="Sharon I."/>
            <person name="Castelle C.J."/>
            <person name="Singh A."/>
            <person name="Wilkins M.J."/>
            <person name="Williams K.H."/>
            <person name="Banfield J.F."/>
        </authorList>
    </citation>
    <scope>NUCLEOTIDE SEQUENCE [LARGE SCALE GENOMIC DNA]</scope>
</reference>